<sequence>MQGLKLMIITGAFSLTASTAFAAPTSTLPEAPAKPVVAEKVNETIGNGAIVPQQSMNSEIAVSDADHTQAVQDRLASIVEEDYAFEKQRRQLANEVELEKMRSELRKLRGEDKMRSAPVERVAASPAPAQSSLVMPRVLLAAEIGGSQRVAVTDGNALRYVRYGEVFSMGGSSFKLAKDGKSVIPAEGRAQ</sequence>
<organism evidence="2 3">
    <name type="scientific">Enterobacter cancerogenus</name>
    <dbReference type="NCBI Taxonomy" id="69218"/>
    <lineage>
        <taxon>Bacteria</taxon>
        <taxon>Pseudomonadati</taxon>
        <taxon>Pseudomonadota</taxon>
        <taxon>Gammaproteobacteria</taxon>
        <taxon>Enterobacterales</taxon>
        <taxon>Enterobacteriaceae</taxon>
        <taxon>Enterobacter</taxon>
        <taxon>Enterobacter cloacae complex</taxon>
    </lineage>
</organism>
<dbReference type="RefSeq" id="WP_137272606.1">
    <property type="nucleotide sequence ID" value="NZ_QGAL01000003.1"/>
</dbReference>
<feature type="signal peptide" evidence="1">
    <location>
        <begin position="1"/>
        <end position="22"/>
    </location>
</feature>
<dbReference type="EMBL" id="QGAL01000003">
    <property type="protein sequence ID" value="TKK18834.1"/>
    <property type="molecule type" value="Genomic_DNA"/>
</dbReference>
<gene>
    <name evidence="2" type="ORF">EcCFBP13530_10820</name>
</gene>
<proteinExistence type="predicted"/>
<reference evidence="2 3" key="1">
    <citation type="journal article" date="2019" name="Sci. Rep.">
        <title>Differences in resource use lead to coexistence of seed-transmitted microbial populations.</title>
        <authorList>
            <person name="Torres-Cortes G."/>
            <person name="Garcia B.J."/>
            <person name="Compant S."/>
            <person name="Rezki S."/>
            <person name="Jones P."/>
            <person name="Preveaux A."/>
            <person name="Briand M."/>
            <person name="Roulet A."/>
            <person name="Bouchez O."/>
            <person name="Jacobson D."/>
            <person name="Barret M."/>
        </authorList>
    </citation>
    <scope>NUCLEOTIDE SEQUENCE [LARGE SCALE GENOMIC DNA]</scope>
    <source>
        <strain evidence="2 3">CFBP13530</strain>
    </source>
</reference>
<keyword evidence="1" id="KW-0732">Signal</keyword>
<feature type="chain" id="PRO_5044294563" description="Type IV pilus biogenesis protein PilP" evidence="1">
    <location>
        <begin position="23"/>
        <end position="191"/>
    </location>
</feature>
<accession>A0AB38P3Z3</accession>
<evidence type="ECO:0000256" key="1">
    <source>
        <dbReference type="SAM" id="SignalP"/>
    </source>
</evidence>
<evidence type="ECO:0008006" key="4">
    <source>
        <dbReference type="Google" id="ProtNLM"/>
    </source>
</evidence>
<comment type="caution">
    <text evidence="2">The sequence shown here is derived from an EMBL/GenBank/DDBJ whole genome shotgun (WGS) entry which is preliminary data.</text>
</comment>
<dbReference type="AlphaFoldDB" id="A0AB38P3Z3"/>
<dbReference type="Proteomes" id="UP000306327">
    <property type="component" value="Unassembled WGS sequence"/>
</dbReference>
<name>A0AB38P3Z3_9ENTR</name>
<evidence type="ECO:0000313" key="3">
    <source>
        <dbReference type="Proteomes" id="UP000306327"/>
    </source>
</evidence>
<evidence type="ECO:0000313" key="2">
    <source>
        <dbReference type="EMBL" id="TKK18834.1"/>
    </source>
</evidence>
<protein>
    <recommendedName>
        <fullName evidence="4">Type IV pilus biogenesis protein PilP</fullName>
    </recommendedName>
</protein>